<dbReference type="RefSeq" id="WP_084274618.1">
    <property type="nucleotide sequence ID" value="NZ_AP026671.1"/>
</dbReference>
<dbReference type="SUPFAM" id="SSF56112">
    <property type="entry name" value="Protein kinase-like (PK-like)"/>
    <property type="match status" value="1"/>
</dbReference>
<protein>
    <submittedName>
        <fullName evidence="1">Putative serine/threonine protein kinase</fullName>
    </submittedName>
</protein>
<keyword evidence="2" id="KW-1185">Reference proteome</keyword>
<keyword evidence="1" id="KW-0808">Transferase</keyword>
<dbReference type="EMBL" id="FWWZ01000001">
    <property type="protein sequence ID" value="SMC08330.1"/>
    <property type="molecule type" value="Genomic_DNA"/>
</dbReference>
<evidence type="ECO:0000313" key="1">
    <source>
        <dbReference type="EMBL" id="SMC08330.1"/>
    </source>
</evidence>
<dbReference type="GO" id="GO:0004674">
    <property type="term" value="F:protein serine/threonine kinase activity"/>
    <property type="evidence" value="ECO:0007669"/>
    <property type="project" value="UniProtKB-KW"/>
</dbReference>
<dbReference type="AlphaFoldDB" id="A0A1W1WQN0"/>
<dbReference type="Proteomes" id="UP000192602">
    <property type="component" value="Unassembled WGS sequence"/>
</dbReference>
<dbReference type="InterPro" id="IPR052396">
    <property type="entry name" value="Meiotic_Drive_Suppr_Kinase"/>
</dbReference>
<dbReference type="InterPro" id="IPR011009">
    <property type="entry name" value="Kinase-like_dom_sf"/>
</dbReference>
<dbReference type="PANTHER" id="PTHR37171:SF1">
    <property type="entry name" value="SERINE_THREONINE-PROTEIN KINASE YRZF-RELATED"/>
    <property type="match status" value="1"/>
</dbReference>
<keyword evidence="1" id="KW-0418">Kinase</keyword>
<keyword evidence="1" id="KW-0723">Serine/threonine-protein kinase</keyword>
<reference evidence="2" key="1">
    <citation type="submission" date="2017-04" db="EMBL/GenBank/DDBJ databases">
        <authorList>
            <person name="Varghese N."/>
            <person name="Submissions S."/>
        </authorList>
    </citation>
    <scope>NUCLEOTIDE SEQUENCE [LARGE SCALE GENOMIC DNA]</scope>
    <source>
        <strain evidence="2">DSM 16512</strain>
    </source>
</reference>
<name>A0A1W1WQN0_9BACT</name>
<accession>A0A1W1WQN0</accession>
<gene>
    <name evidence="1" type="ORF">SAMN05660197_0078</name>
</gene>
<dbReference type="Gene3D" id="1.10.510.10">
    <property type="entry name" value="Transferase(Phosphotransferase) domain 1"/>
    <property type="match status" value="1"/>
</dbReference>
<evidence type="ECO:0000313" key="2">
    <source>
        <dbReference type="Proteomes" id="UP000192602"/>
    </source>
</evidence>
<sequence length="170" mass="19898">MQKIFEGNRGEIFLIDYFGKKAVLKKHRFGKPNTIKHEAFILQKLQYLSVVPRLYEAGEEYVIMEYIDGISLKEALKKDKKAALKEALYASYLLDLAHVNHRELGRYYHFIFTLNGVKIIDFERSQVTNKPRNVLQFIGFYLPALKTFAKFYQKNKKAGLQKLFEAIDVL</sequence>
<dbReference type="PANTHER" id="PTHR37171">
    <property type="entry name" value="SERINE/THREONINE-PROTEIN KINASE YRZF-RELATED"/>
    <property type="match status" value="1"/>
</dbReference>
<organism evidence="1 2">
    <name type="scientific">Nitratiruptor tergarcus DSM 16512</name>
    <dbReference type="NCBI Taxonomy" id="1069081"/>
    <lineage>
        <taxon>Bacteria</taxon>
        <taxon>Pseudomonadati</taxon>
        <taxon>Campylobacterota</taxon>
        <taxon>Epsilonproteobacteria</taxon>
        <taxon>Nautiliales</taxon>
        <taxon>Nitratiruptoraceae</taxon>
        <taxon>Nitratiruptor</taxon>
    </lineage>
</organism>
<dbReference type="STRING" id="1069081.SAMN05660197_0078"/>
<proteinExistence type="predicted"/>
<dbReference type="OrthoDB" id="9801841at2"/>